<evidence type="ECO:0000313" key="2">
    <source>
        <dbReference type="EMBL" id="KFK36259.1"/>
    </source>
</evidence>
<dbReference type="Gramene" id="KFK36259">
    <property type="protein sequence ID" value="KFK36259"/>
    <property type="gene ID" value="AALP_AA4G098900"/>
</dbReference>
<dbReference type="AlphaFoldDB" id="A0A087H2A7"/>
<evidence type="ECO:0000256" key="1">
    <source>
        <dbReference type="SAM" id="MobiDB-lite"/>
    </source>
</evidence>
<dbReference type="OMA" id="WDSNMEG"/>
<dbReference type="eggNOG" id="ENOG502S1IR">
    <property type="taxonomic scope" value="Eukaryota"/>
</dbReference>
<gene>
    <name evidence="2" type="ordered locus">AALP_Aa4g098900</name>
</gene>
<keyword evidence="3" id="KW-1185">Reference proteome</keyword>
<organism evidence="2 3">
    <name type="scientific">Arabis alpina</name>
    <name type="common">Alpine rock-cress</name>
    <dbReference type="NCBI Taxonomy" id="50452"/>
    <lineage>
        <taxon>Eukaryota</taxon>
        <taxon>Viridiplantae</taxon>
        <taxon>Streptophyta</taxon>
        <taxon>Embryophyta</taxon>
        <taxon>Tracheophyta</taxon>
        <taxon>Spermatophyta</taxon>
        <taxon>Magnoliopsida</taxon>
        <taxon>eudicotyledons</taxon>
        <taxon>Gunneridae</taxon>
        <taxon>Pentapetalae</taxon>
        <taxon>rosids</taxon>
        <taxon>malvids</taxon>
        <taxon>Brassicales</taxon>
        <taxon>Brassicaceae</taxon>
        <taxon>Arabideae</taxon>
        <taxon>Arabis</taxon>
    </lineage>
</organism>
<sequence>MKKPIPKIRVFGQRSIAPSFFKRTSIPVEGSSKNPSKKVEKCVSFSEFLDNKLNKSVLFKPKNTELKEGSSPFTSLVSSKDLTKLTHGFGMEKRVREEKKVSDGGLEKTMLQQFKPRENQVSEESSSDVTGQASLVEPLDQATAEEIELLTSWSSENNEDIIVKDDKLSKKRKDPFQGMENTSRIRKPVIVFGDDSKVSKPMQRKREGESSNSSKKQRPTYNHYANGSGWWDCDMEGVDSEEVGHSEVWEGVGSTTYGDIVDWH</sequence>
<feature type="compositionally biased region" description="Basic and acidic residues" evidence="1">
    <location>
        <begin position="194"/>
        <end position="209"/>
    </location>
</feature>
<evidence type="ECO:0000313" key="3">
    <source>
        <dbReference type="Proteomes" id="UP000029120"/>
    </source>
</evidence>
<reference evidence="3" key="1">
    <citation type="journal article" date="2015" name="Nat. Plants">
        <title>Genome expansion of Arabis alpina linked with retrotransposition and reduced symmetric DNA methylation.</title>
        <authorList>
            <person name="Willing E.M."/>
            <person name="Rawat V."/>
            <person name="Mandakova T."/>
            <person name="Maumus F."/>
            <person name="James G.V."/>
            <person name="Nordstroem K.J."/>
            <person name="Becker C."/>
            <person name="Warthmann N."/>
            <person name="Chica C."/>
            <person name="Szarzynska B."/>
            <person name="Zytnicki M."/>
            <person name="Albani M.C."/>
            <person name="Kiefer C."/>
            <person name="Bergonzi S."/>
            <person name="Castaings L."/>
            <person name="Mateos J.L."/>
            <person name="Berns M.C."/>
            <person name="Bujdoso N."/>
            <person name="Piofczyk T."/>
            <person name="de Lorenzo L."/>
            <person name="Barrero-Sicilia C."/>
            <person name="Mateos I."/>
            <person name="Piednoel M."/>
            <person name="Hagmann J."/>
            <person name="Chen-Min-Tao R."/>
            <person name="Iglesias-Fernandez R."/>
            <person name="Schuster S.C."/>
            <person name="Alonso-Blanco C."/>
            <person name="Roudier F."/>
            <person name="Carbonero P."/>
            <person name="Paz-Ares J."/>
            <person name="Davis S.J."/>
            <person name="Pecinka A."/>
            <person name="Quesneville H."/>
            <person name="Colot V."/>
            <person name="Lysak M.A."/>
            <person name="Weigel D."/>
            <person name="Coupland G."/>
            <person name="Schneeberger K."/>
        </authorList>
    </citation>
    <scope>NUCLEOTIDE SEQUENCE [LARGE SCALE GENOMIC DNA]</scope>
    <source>
        <strain evidence="3">cv. Pajares</strain>
    </source>
</reference>
<dbReference type="EMBL" id="CM002872">
    <property type="protein sequence ID" value="KFK36259.1"/>
    <property type="molecule type" value="Genomic_DNA"/>
</dbReference>
<feature type="compositionally biased region" description="Polar residues" evidence="1">
    <location>
        <begin position="122"/>
        <end position="133"/>
    </location>
</feature>
<name>A0A087H2A7_ARAAL</name>
<dbReference type="OrthoDB" id="753880at2759"/>
<proteinExistence type="predicted"/>
<dbReference type="Proteomes" id="UP000029120">
    <property type="component" value="Chromosome 4"/>
</dbReference>
<protein>
    <submittedName>
        <fullName evidence="2">Uncharacterized protein</fullName>
    </submittedName>
</protein>
<dbReference type="PANTHER" id="PTHR38382:SF1">
    <property type="entry name" value="RNA-BINDING PROTEIN"/>
    <property type="match status" value="1"/>
</dbReference>
<feature type="region of interest" description="Disordered" evidence="1">
    <location>
        <begin position="170"/>
        <end position="227"/>
    </location>
</feature>
<feature type="compositionally biased region" description="Polar residues" evidence="1">
    <location>
        <begin position="210"/>
        <end position="225"/>
    </location>
</feature>
<feature type="region of interest" description="Disordered" evidence="1">
    <location>
        <begin position="115"/>
        <end position="135"/>
    </location>
</feature>
<dbReference type="PANTHER" id="PTHR38382">
    <property type="entry name" value="RNA-BINDING PROTEIN"/>
    <property type="match status" value="1"/>
</dbReference>
<accession>A0A087H2A7</accession>